<feature type="transmembrane region" description="Helical" evidence="7">
    <location>
        <begin position="107"/>
        <end position="130"/>
    </location>
</feature>
<reference evidence="10" key="1">
    <citation type="submission" date="2016-10" db="EMBL/GenBank/DDBJ databases">
        <authorList>
            <person name="Varghese N."/>
            <person name="Submissions S."/>
        </authorList>
    </citation>
    <scope>NUCLEOTIDE SEQUENCE [LARGE SCALE GENOMIC DNA]</scope>
    <source>
        <strain evidence="10">VPI 5359</strain>
    </source>
</reference>
<dbReference type="PROSITE" id="PS50928">
    <property type="entry name" value="ABC_TM1"/>
    <property type="match status" value="1"/>
</dbReference>
<keyword evidence="10" id="KW-1185">Reference proteome</keyword>
<dbReference type="CDD" id="cd06261">
    <property type="entry name" value="TM_PBP2"/>
    <property type="match status" value="1"/>
</dbReference>
<proteinExistence type="inferred from homology"/>
<dbReference type="InterPro" id="IPR000515">
    <property type="entry name" value="MetI-like"/>
</dbReference>
<dbReference type="RefSeq" id="WP_090246182.1">
    <property type="nucleotide sequence ID" value="NZ_FNOU01000018.1"/>
</dbReference>
<feature type="transmembrane region" description="Helical" evidence="7">
    <location>
        <begin position="151"/>
        <end position="171"/>
    </location>
</feature>
<name>A0A1H3HKA5_EUBBA</name>
<feature type="domain" description="ABC transmembrane type-1" evidence="8">
    <location>
        <begin position="103"/>
        <end position="310"/>
    </location>
</feature>
<feature type="transmembrane region" description="Helical" evidence="7">
    <location>
        <begin position="248"/>
        <end position="271"/>
    </location>
</feature>
<dbReference type="OrthoDB" id="9789439at2"/>
<evidence type="ECO:0000256" key="3">
    <source>
        <dbReference type="ARBA" id="ARBA00022475"/>
    </source>
</evidence>
<evidence type="ECO:0000256" key="1">
    <source>
        <dbReference type="ARBA" id="ARBA00004651"/>
    </source>
</evidence>
<dbReference type="STRING" id="1528.SAMN04488579_11820"/>
<dbReference type="GO" id="GO:0005886">
    <property type="term" value="C:plasma membrane"/>
    <property type="evidence" value="ECO:0007669"/>
    <property type="project" value="UniProtKB-SubCell"/>
</dbReference>
<dbReference type="Proteomes" id="UP000199652">
    <property type="component" value="Unassembled WGS sequence"/>
</dbReference>
<dbReference type="InterPro" id="IPR045621">
    <property type="entry name" value="BPD_transp_1_N"/>
</dbReference>
<dbReference type="Pfam" id="PF00528">
    <property type="entry name" value="BPD_transp_1"/>
    <property type="match status" value="1"/>
</dbReference>
<evidence type="ECO:0000313" key="9">
    <source>
        <dbReference type="EMBL" id="SDY15986.1"/>
    </source>
</evidence>
<keyword evidence="6 7" id="KW-0472">Membrane</keyword>
<evidence type="ECO:0000313" key="10">
    <source>
        <dbReference type="Proteomes" id="UP000199652"/>
    </source>
</evidence>
<dbReference type="PANTHER" id="PTHR30465:SF0">
    <property type="entry name" value="OLIGOPEPTIDE TRANSPORT SYSTEM PERMEASE PROTEIN APPB"/>
    <property type="match status" value="1"/>
</dbReference>
<dbReference type="Pfam" id="PF19300">
    <property type="entry name" value="BPD_transp_1_N"/>
    <property type="match status" value="1"/>
</dbReference>
<evidence type="ECO:0000259" key="8">
    <source>
        <dbReference type="PROSITE" id="PS50928"/>
    </source>
</evidence>
<dbReference type="AlphaFoldDB" id="A0A1H3HKA5"/>
<dbReference type="EMBL" id="FNOU01000018">
    <property type="protein sequence ID" value="SDY15986.1"/>
    <property type="molecule type" value="Genomic_DNA"/>
</dbReference>
<keyword evidence="3" id="KW-1003">Cell membrane</keyword>
<feature type="transmembrane region" description="Helical" evidence="7">
    <location>
        <begin position="191"/>
        <end position="209"/>
    </location>
</feature>
<dbReference type="SUPFAM" id="SSF161098">
    <property type="entry name" value="MetI-like"/>
    <property type="match status" value="1"/>
</dbReference>
<comment type="similarity">
    <text evidence="7">Belongs to the binding-protein-dependent transport system permease family.</text>
</comment>
<feature type="transmembrane region" description="Helical" evidence="7">
    <location>
        <begin position="291"/>
        <end position="310"/>
    </location>
</feature>
<feature type="transmembrane region" description="Helical" evidence="7">
    <location>
        <begin position="14"/>
        <end position="32"/>
    </location>
</feature>
<keyword evidence="2 7" id="KW-0813">Transport</keyword>
<evidence type="ECO:0000256" key="5">
    <source>
        <dbReference type="ARBA" id="ARBA00022989"/>
    </source>
</evidence>
<protein>
    <submittedName>
        <fullName evidence="9">Peptide/nickel transport system permease protein</fullName>
    </submittedName>
</protein>
<dbReference type="PANTHER" id="PTHR30465">
    <property type="entry name" value="INNER MEMBRANE ABC TRANSPORTER"/>
    <property type="match status" value="1"/>
</dbReference>
<sequence>MPKGNAFIYYGKKVLVFLLSIFVLSIMVFYIARLAPGDPLVSYYGDRVEKMTPAEHQWAEEKLGLTAPIHVQYLRWLESAAQGDFGISYKYKQDVVQVMEGRLANTLILGGIGFILIFVLALLLGMLCAWKEDGLVDRLICKIGTFTSCIPEFWFALVLILICSVELRLLPSSGAYTIGHQGDLGDRLAHLILPMTVVVMGHLWYYAYMIRNKILEEVRADYVLLAKSKGLSKGQILFRHCLRGALPAYLSIMAIAVPHVLMGTFIVETVFSYPGIGLLSYESARYKDYNLLMLLCLFSGVIVILCNLIAQTINEHIDPRIKTTVQTEKSEVSHHE</sequence>
<dbReference type="InterPro" id="IPR035906">
    <property type="entry name" value="MetI-like_sf"/>
</dbReference>
<evidence type="ECO:0000256" key="6">
    <source>
        <dbReference type="ARBA" id="ARBA00023136"/>
    </source>
</evidence>
<dbReference type="Gene3D" id="1.10.3720.10">
    <property type="entry name" value="MetI-like"/>
    <property type="match status" value="1"/>
</dbReference>
<accession>A0A1H3HKA5</accession>
<dbReference type="GO" id="GO:0055085">
    <property type="term" value="P:transmembrane transport"/>
    <property type="evidence" value="ECO:0007669"/>
    <property type="project" value="InterPro"/>
</dbReference>
<gene>
    <name evidence="9" type="ORF">SAMN04488579_11820</name>
</gene>
<keyword evidence="4 7" id="KW-0812">Transmembrane</keyword>
<organism evidence="9 10">
    <name type="scientific">Eubacterium barkeri</name>
    <name type="common">Clostridium barkeri</name>
    <dbReference type="NCBI Taxonomy" id="1528"/>
    <lineage>
        <taxon>Bacteria</taxon>
        <taxon>Bacillati</taxon>
        <taxon>Bacillota</taxon>
        <taxon>Clostridia</taxon>
        <taxon>Eubacteriales</taxon>
        <taxon>Eubacteriaceae</taxon>
        <taxon>Eubacterium</taxon>
    </lineage>
</organism>
<keyword evidence="5 7" id="KW-1133">Transmembrane helix</keyword>
<evidence type="ECO:0000256" key="4">
    <source>
        <dbReference type="ARBA" id="ARBA00022692"/>
    </source>
</evidence>
<comment type="subcellular location">
    <subcellularLocation>
        <location evidence="1 7">Cell membrane</location>
        <topology evidence="1 7">Multi-pass membrane protein</topology>
    </subcellularLocation>
</comment>
<evidence type="ECO:0000256" key="2">
    <source>
        <dbReference type="ARBA" id="ARBA00022448"/>
    </source>
</evidence>
<evidence type="ECO:0000256" key="7">
    <source>
        <dbReference type="RuleBase" id="RU363032"/>
    </source>
</evidence>